<dbReference type="GO" id="GO:0043953">
    <property type="term" value="P:protein transport by the Tat complex"/>
    <property type="evidence" value="ECO:0007669"/>
    <property type="project" value="UniProtKB-UniRule"/>
</dbReference>
<evidence type="ECO:0000256" key="2">
    <source>
        <dbReference type="ARBA" id="ARBA00022692"/>
    </source>
</evidence>
<keyword evidence="4 5" id="KW-0472">Membrane</keyword>
<keyword evidence="2 5" id="KW-0812">Transmembrane</keyword>
<feature type="transmembrane region" description="Helical" evidence="5">
    <location>
        <begin position="92"/>
        <end position="113"/>
    </location>
</feature>
<comment type="subcellular location">
    <subcellularLocation>
        <location evidence="5">Cell membrane</location>
        <topology evidence="5">Multi-pass membrane protein</topology>
    </subcellularLocation>
    <subcellularLocation>
        <location evidence="1">Membrane</location>
        <topology evidence="1">Multi-pass membrane protein</topology>
    </subcellularLocation>
</comment>
<dbReference type="GO" id="GO:0009977">
    <property type="term" value="F:proton motive force dependent protein transmembrane transporter activity"/>
    <property type="evidence" value="ECO:0007669"/>
    <property type="project" value="TreeGrafter"/>
</dbReference>
<proteinExistence type="inferred from homology"/>
<dbReference type="NCBIfam" id="TIGR00945">
    <property type="entry name" value="tatC"/>
    <property type="match status" value="1"/>
</dbReference>
<dbReference type="KEGG" id="msj:MSSAC_3066"/>
<dbReference type="GeneID" id="24872741"/>
<keyword evidence="5" id="KW-0653">Protein transport</keyword>
<dbReference type="PANTHER" id="PTHR30371">
    <property type="entry name" value="SEC-INDEPENDENT PROTEIN TRANSLOCASE PROTEIN TATC"/>
    <property type="match status" value="1"/>
</dbReference>
<evidence type="ECO:0000256" key="6">
    <source>
        <dbReference type="SAM" id="MobiDB-lite"/>
    </source>
</evidence>
<dbReference type="HOGENOM" id="CLU_031942_8_1_2"/>
<evidence type="ECO:0000256" key="4">
    <source>
        <dbReference type="ARBA" id="ARBA00023136"/>
    </source>
</evidence>
<feature type="region of interest" description="Disordered" evidence="6">
    <location>
        <begin position="1"/>
        <end position="21"/>
    </location>
</feature>
<dbReference type="EMBL" id="CP009508">
    <property type="protein sequence ID" value="AKB37656.1"/>
    <property type="molecule type" value="Genomic_DNA"/>
</dbReference>
<feature type="transmembrane region" description="Helical" evidence="5">
    <location>
        <begin position="237"/>
        <end position="258"/>
    </location>
</feature>
<evidence type="ECO:0000313" key="7">
    <source>
        <dbReference type="EMBL" id="AKB37656.1"/>
    </source>
</evidence>
<dbReference type="GO" id="GO:0065002">
    <property type="term" value="P:intracellular protein transmembrane transport"/>
    <property type="evidence" value="ECO:0007669"/>
    <property type="project" value="TreeGrafter"/>
</dbReference>
<keyword evidence="5" id="KW-0813">Transport</keyword>
<comment type="subunit">
    <text evidence="5">Forms a complex with TatA.</text>
</comment>
<evidence type="ECO:0000256" key="3">
    <source>
        <dbReference type="ARBA" id="ARBA00022989"/>
    </source>
</evidence>
<feature type="transmembrane region" description="Helical" evidence="5">
    <location>
        <begin position="215"/>
        <end position="231"/>
    </location>
</feature>
<dbReference type="InterPro" id="IPR002033">
    <property type="entry name" value="TatC"/>
</dbReference>
<sequence>MNSHNTGNQLPDTGNKINGSTDTYSSGVPGDVEEPLMAHLYELRNRLAVVLVWLCLAMLVAYPFSEKGMLLVWKEFISPELNMAVYSPLEWIFARLKLCLVFALAVSIPQFFYQLYRFAGKGLYPHEKRFFLKVVPASFLLFILGTALGYFIVLPVMFRYIFFYSGEVALAQLSVHNTLSAVTTILAGFGVVFQAPLLVVFAVKLGLVNYQTLKKQRLLIYSAIVTLSLFLSPDPTFIAQILVALLLAVLFEFSLLLVRLF</sequence>
<accession>A0A0E3LDQ0</accession>
<name>A0A0E3LDQ0_9EURY</name>
<dbReference type="Pfam" id="PF00902">
    <property type="entry name" value="TatC"/>
    <property type="match status" value="1"/>
</dbReference>
<dbReference type="PRINTS" id="PR01840">
    <property type="entry name" value="TATCFAMILY"/>
</dbReference>
<evidence type="ECO:0000313" key="8">
    <source>
        <dbReference type="Proteomes" id="UP000033123"/>
    </source>
</evidence>
<feature type="transmembrane region" description="Helical" evidence="5">
    <location>
        <begin position="178"/>
        <end position="203"/>
    </location>
</feature>
<gene>
    <name evidence="5" type="primary">tatC</name>
    <name evidence="7" type="ORF">MSSAC_3066</name>
</gene>
<dbReference type="PATRIC" id="fig|1434118.4.peg.3975"/>
<dbReference type="Proteomes" id="UP000033123">
    <property type="component" value="Chromosome"/>
</dbReference>
<organism evidence="7 8">
    <name type="scientific">Methanosarcina siciliae C2J</name>
    <dbReference type="NCBI Taxonomy" id="1434118"/>
    <lineage>
        <taxon>Archaea</taxon>
        <taxon>Methanobacteriati</taxon>
        <taxon>Methanobacteriota</taxon>
        <taxon>Stenosarchaea group</taxon>
        <taxon>Methanomicrobia</taxon>
        <taxon>Methanosarcinales</taxon>
        <taxon>Methanosarcinaceae</taxon>
        <taxon>Methanosarcina</taxon>
    </lineage>
</organism>
<dbReference type="PANTHER" id="PTHR30371:SF0">
    <property type="entry name" value="SEC-INDEPENDENT PROTEIN TRANSLOCASE PROTEIN TATC, CHLOROPLASTIC-RELATED"/>
    <property type="match status" value="1"/>
</dbReference>
<dbReference type="STRING" id="1434118.MSSAC_3066"/>
<keyword evidence="5" id="KW-1003">Cell membrane</keyword>
<dbReference type="HAMAP" id="MF_00902">
    <property type="entry name" value="TatC"/>
    <property type="match status" value="1"/>
</dbReference>
<comment type="function">
    <text evidence="5">Part of the twin-arginine translocation (Tat) system that transports large folded proteins containing a characteristic twin-arginine motif in their signal peptide across membranes.</text>
</comment>
<feature type="transmembrane region" description="Helical" evidence="5">
    <location>
        <begin position="47"/>
        <end position="65"/>
    </location>
</feature>
<dbReference type="AlphaFoldDB" id="A0A0E3LDQ0"/>
<feature type="transmembrane region" description="Helical" evidence="5">
    <location>
        <begin position="134"/>
        <end position="158"/>
    </location>
</feature>
<dbReference type="GO" id="GO:0033281">
    <property type="term" value="C:TAT protein transport complex"/>
    <property type="evidence" value="ECO:0007669"/>
    <property type="project" value="UniProtKB-UniRule"/>
</dbReference>
<keyword evidence="5" id="KW-0811">Translocation</keyword>
<evidence type="ECO:0000256" key="5">
    <source>
        <dbReference type="HAMAP-Rule" id="MF_00902"/>
    </source>
</evidence>
<protein>
    <recommendedName>
        <fullName evidence="5">Sec-independent protein translocase protein TatC</fullName>
    </recommendedName>
</protein>
<comment type="similarity">
    <text evidence="5">Belongs to the TatC family.</text>
</comment>
<reference evidence="7 8" key="1">
    <citation type="submission" date="2014-07" db="EMBL/GenBank/DDBJ databases">
        <title>Methanogenic archaea and the global carbon cycle.</title>
        <authorList>
            <person name="Henriksen J.R."/>
            <person name="Luke J."/>
            <person name="Reinhart S."/>
            <person name="Benedict M.N."/>
            <person name="Youngblut N.D."/>
            <person name="Metcalf M.E."/>
            <person name="Whitaker R.J."/>
            <person name="Metcalf W.W."/>
        </authorList>
    </citation>
    <scope>NUCLEOTIDE SEQUENCE [LARGE SCALE GENOMIC DNA]</scope>
    <source>
        <strain evidence="7 8">C2J</strain>
    </source>
</reference>
<evidence type="ECO:0000256" key="1">
    <source>
        <dbReference type="ARBA" id="ARBA00004141"/>
    </source>
</evidence>
<keyword evidence="3 5" id="KW-1133">Transmembrane helix</keyword>
<dbReference type="RefSeq" id="WP_048184114.1">
    <property type="nucleotide sequence ID" value="NZ_CP009508.1"/>
</dbReference>